<evidence type="ECO:0000256" key="1">
    <source>
        <dbReference type="ARBA" id="ARBA00022801"/>
    </source>
</evidence>
<name>A0A1I5WFC7_9FIRM</name>
<dbReference type="Proteomes" id="UP000182624">
    <property type="component" value="Unassembled WGS sequence"/>
</dbReference>
<keyword evidence="1 2" id="KW-0378">Hydrolase</keyword>
<keyword evidence="3" id="KW-1185">Reference proteome</keyword>
<dbReference type="OrthoDB" id="6381507at2"/>
<dbReference type="Gene3D" id="1.50.10.10">
    <property type="match status" value="1"/>
</dbReference>
<accession>A0A1I5WFC7</accession>
<evidence type="ECO:0000313" key="2">
    <source>
        <dbReference type="EMBL" id="SFQ18454.1"/>
    </source>
</evidence>
<dbReference type="GO" id="GO:0005975">
    <property type="term" value="P:carbohydrate metabolic process"/>
    <property type="evidence" value="ECO:0007669"/>
    <property type="project" value="InterPro"/>
</dbReference>
<dbReference type="InterPro" id="IPR008928">
    <property type="entry name" value="6-hairpin_glycosidase_sf"/>
</dbReference>
<dbReference type="InterPro" id="IPR010905">
    <property type="entry name" value="Glyco_hydro_88"/>
</dbReference>
<dbReference type="EMBL" id="FOXO01000022">
    <property type="protein sequence ID" value="SFQ18454.1"/>
    <property type="molecule type" value="Genomic_DNA"/>
</dbReference>
<evidence type="ECO:0000313" key="3">
    <source>
        <dbReference type="Proteomes" id="UP000182624"/>
    </source>
</evidence>
<dbReference type="InterPro" id="IPR012341">
    <property type="entry name" value="6hp_glycosidase-like_sf"/>
</dbReference>
<organism evidence="2 3">
    <name type="scientific">Butyrivibrio proteoclasticus</name>
    <dbReference type="NCBI Taxonomy" id="43305"/>
    <lineage>
        <taxon>Bacteria</taxon>
        <taxon>Bacillati</taxon>
        <taxon>Bacillota</taxon>
        <taxon>Clostridia</taxon>
        <taxon>Lachnospirales</taxon>
        <taxon>Lachnospiraceae</taxon>
        <taxon>Butyrivibrio</taxon>
    </lineage>
</organism>
<dbReference type="GO" id="GO:0016787">
    <property type="term" value="F:hydrolase activity"/>
    <property type="evidence" value="ECO:0007669"/>
    <property type="project" value="UniProtKB-KW"/>
</dbReference>
<sequence length="380" mass="44294">MTREETFKMLNEYVDYLLEKSDAEHPYWNIENVLSGKPNKWNYIDGCMITAVLSLYEQTSNKKYLDFADKFVGWFVQEDGQIKTYSPEEYNLDNINPSKNLFKLYELTGKEKYRKAMDTVRAQLDTMPRTKAGNFWHKNIYPYQVWLDGMYMAQPFYMEYEKRFNKMQGCLDSFKQFKNVEALMKDEKTGLYYHGYDESREMYWADKETGCSPNFWLRALGWFTVALVDTAEAIDESMYYEKRYLQTMLKNLADSLIPFQDESGMFYQVVDKVDDERNYLETSGTALIAYGLLKGVRLGYLPERFKDVAIKAFDGIVNKYLSRNEDGSPRLGGICLVAGLGGAQHRDGSLEYYFSEPVVENEAKGVAPLILAYTELLRLK</sequence>
<dbReference type="AlphaFoldDB" id="A0A1I5WFC7"/>
<protein>
    <submittedName>
        <fullName evidence="2">Unsaturated rhamnogalacturonyl hydrolase</fullName>
    </submittedName>
</protein>
<proteinExistence type="predicted"/>
<dbReference type="PANTHER" id="PTHR33886">
    <property type="entry name" value="UNSATURATED RHAMNOGALACTURONAN HYDROLASE (EUROFUNG)"/>
    <property type="match status" value="1"/>
</dbReference>
<dbReference type="Pfam" id="PF07470">
    <property type="entry name" value="Glyco_hydro_88"/>
    <property type="match status" value="1"/>
</dbReference>
<dbReference type="RefSeq" id="WP_074889905.1">
    <property type="nucleotide sequence ID" value="NZ_FOXO01000022.1"/>
</dbReference>
<dbReference type="PANTHER" id="PTHR33886:SF8">
    <property type="entry name" value="UNSATURATED RHAMNOGALACTURONAN HYDROLASE (EUROFUNG)"/>
    <property type="match status" value="1"/>
</dbReference>
<dbReference type="SUPFAM" id="SSF48208">
    <property type="entry name" value="Six-hairpin glycosidases"/>
    <property type="match status" value="1"/>
</dbReference>
<dbReference type="InterPro" id="IPR052043">
    <property type="entry name" value="PolySaccharide_Degr_Enz"/>
</dbReference>
<reference evidence="3" key="1">
    <citation type="submission" date="2016-10" db="EMBL/GenBank/DDBJ databases">
        <authorList>
            <person name="Varghese N."/>
            <person name="Submissions S."/>
        </authorList>
    </citation>
    <scope>NUCLEOTIDE SEQUENCE [LARGE SCALE GENOMIC DNA]</scope>
    <source>
        <strain evidence="3">P18</strain>
    </source>
</reference>
<gene>
    <name evidence="2" type="ORF">SAMN04487928_12229</name>
</gene>